<accession>A0A4Y5Z4A4</accession>
<dbReference type="PIRSF" id="PIRSF035905">
    <property type="entry name" value="UCP035905_mp"/>
    <property type="match status" value="1"/>
</dbReference>
<feature type="transmembrane region" description="Helical" evidence="2">
    <location>
        <begin position="534"/>
        <end position="551"/>
    </location>
</feature>
<gene>
    <name evidence="3" type="ORF">FIV34_12285</name>
</gene>
<feature type="transmembrane region" description="Helical" evidence="2">
    <location>
        <begin position="873"/>
        <end position="895"/>
    </location>
</feature>
<evidence type="ECO:0000256" key="2">
    <source>
        <dbReference type="SAM" id="Phobius"/>
    </source>
</evidence>
<reference evidence="3 4" key="1">
    <citation type="submission" date="2019-06" db="EMBL/GenBank/DDBJ databases">
        <title>A complete genome sequence for Luteibacter pinisoli MAH-14.</title>
        <authorList>
            <person name="Baltrus D.A."/>
        </authorList>
    </citation>
    <scope>NUCLEOTIDE SEQUENCE [LARGE SCALE GENOMIC DNA]</scope>
    <source>
        <strain evidence="3 4">MAH-14</strain>
    </source>
</reference>
<dbReference type="EMBL" id="CP041046">
    <property type="protein sequence ID" value="QDE39934.1"/>
    <property type="molecule type" value="Genomic_DNA"/>
</dbReference>
<feature type="compositionally biased region" description="Low complexity" evidence="1">
    <location>
        <begin position="55"/>
        <end position="77"/>
    </location>
</feature>
<feature type="transmembrane region" description="Helical" evidence="2">
    <location>
        <begin position="212"/>
        <end position="231"/>
    </location>
</feature>
<feature type="transmembrane region" description="Helical" evidence="2">
    <location>
        <begin position="393"/>
        <end position="413"/>
    </location>
</feature>
<feature type="transmembrane region" description="Helical" evidence="2">
    <location>
        <begin position="752"/>
        <end position="772"/>
    </location>
</feature>
<feature type="transmembrane region" description="Helical" evidence="2">
    <location>
        <begin position="500"/>
        <end position="522"/>
    </location>
</feature>
<dbReference type="KEGG" id="lpy:FIV34_12285"/>
<evidence type="ECO:0000313" key="3">
    <source>
        <dbReference type="EMBL" id="QDE39934.1"/>
    </source>
</evidence>
<keyword evidence="2" id="KW-1133">Transmembrane helix</keyword>
<feature type="transmembrane region" description="Helical" evidence="2">
    <location>
        <begin position="150"/>
        <end position="170"/>
    </location>
</feature>
<dbReference type="OrthoDB" id="207428at2"/>
<dbReference type="PANTHER" id="PTHR38434">
    <property type="entry name" value="BLL2549 PROTEIN"/>
    <property type="match status" value="1"/>
</dbReference>
<feature type="transmembrane region" description="Helical" evidence="2">
    <location>
        <begin position="683"/>
        <end position="701"/>
    </location>
</feature>
<feature type="transmembrane region" description="Helical" evidence="2">
    <location>
        <begin position="824"/>
        <end position="841"/>
    </location>
</feature>
<evidence type="ECO:0000313" key="4">
    <source>
        <dbReference type="Proteomes" id="UP000316093"/>
    </source>
</evidence>
<feature type="transmembrane region" description="Helical" evidence="2">
    <location>
        <begin position="722"/>
        <end position="740"/>
    </location>
</feature>
<dbReference type="InterPro" id="IPR014600">
    <property type="entry name" value="UCP035905_mem"/>
</dbReference>
<dbReference type="Proteomes" id="UP000316093">
    <property type="component" value="Chromosome"/>
</dbReference>
<protein>
    <submittedName>
        <fullName evidence="3">DUF2339 domain-containing protein</fullName>
    </submittedName>
</protein>
<feature type="transmembrane region" description="Helical" evidence="2">
    <location>
        <begin position="285"/>
        <end position="303"/>
    </location>
</feature>
<feature type="transmembrane region" description="Helical" evidence="2">
    <location>
        <begin position="237"/>
        <end position="255"/>
    </location>
</feature>
<feature type="transmembrane region" description="Helical" evidence="2">
    <location>
        <begin position="260"/>
        <end position="279"/>
    </location>
</feature>
<keyword evidence="2" id="KW-0812">Transmembrane</keyword>
<feature type="transmembrane region" description="Helical" evidence="2">
    <location>
        <begin position="340"/>
        <end position="358"/>
    </location>
</feature>
<dbReference type="InterPro" id="IPR019286">
    <property type="entry name" value="DUF2339_TM"/>
</dbReference>
<feature type="transmembrane region" description="Helical" evidence="2">
    <location>
        <begin position="310"/>
        <end position="328"/>
    </location>
</feature>
<keyword evidence="4" id="KW-1185">Reference proteome</keyword>
<dbReference type="RefSeq" id="WP_139983154.1">
    <property type="nucleotide sequence ID" value="NZ_CP041046.1"/>
</dbReference>
<sequence>MYVLWAIVGAVVGGLVDQGIPGAVAGFAIGLLWARLSQTRAELAELRTRLAAPDVAAAQPATRAPADEPPAAAQPWPEATPPFRNVRAPSPAPAWSGAEPPPMPSGATPAAASASVAAPVPPAIPVEPAGPSAIERFFDTAKRWFTEGNVPVKVGMLVLFAGIAAFLKYAADQGLLHVPVSVRLSIVALAAIIGVGFGWMQRDTRRSFALSLQGGALGVLVMTVFAAYRLYGLLDPLPTFVLLVVFVGSLGILAVLQDSLALAVLGLIAGFAAPIIASSGQGNHVALFSYYAVLNLGIFGIAWKKAWRILNVLGFVGTFGVGTAWGVLGYRPALFNSTEPFLILFFLLYVAVPWLHVLRSPRRDRVILDGSLMFGTPIVSLLLQGALLDWQPMPLAMSALIAAGLYVAIAYAVRQREDMHLLRETWAVLAVAFATIAVPLALSATVTACVFALEGAGLVWLGFRQHRRLPRWSGMFLQLASGVAWALADFPHSSVRGLPFVNAYFIGALLIAAGGVACLWQYDRHSTSKGIGSLARAGLLLWSTAWWLLGFGAEIDAFLLPDASRWAGWMALLSVTGWLLAEGTRHVRKLDLGLLLAWSVPLALLVTAAMGPYANTYDLQVFAGWPLTSVIVAAVTGWFSLRAIAAHAYAAITAQTLWWVRWLVLVFVATHVAFGFRPAVGDGWLLLAYVAPSLLVTKLALWWPRAITPPLSMHAEGIRRSVGIGGLGLSLLIGAYALTVAGNPSPLPFIPVLNPVELVLVAVFGLIARAMWDDETPPGLRRARPAVLAVAFFIIATSMTLRAVHHLGGVPWDDHMPASSLAELWLTVVWSVTGVVAWVMGSRRGQRMLWLAGAVCMALVLAKLLLIDRSHLGNLFGIASFIAYGLLCTVIGYLAPAPPRQASTNATESPHAP</sequence>
<feature type="region of interest" description="Disordered" evidence="1">
    <location>
        <begin position="55"/>
        <end position="110"/>
    </location>
</feature>
<evidence type="ECO:0000256" key="1">
    <source>
        <dbReference type="SAM" id="MobiDB-lite"/>
    </source>
</evidence>
<feature type="transmembrane region" description="Helical" evidence="2">
    <location>
        <begin position="370"/>
        <end position="387"/>
    </location>
</feature>
<feature type="transmembrane region" description="Helical" evidence="2">
    <location>
        <begin position="182"/>
        <end position="200"/>
    </location>
</feature>
<dbReference type="PANTHER" id="PTHR38434:SF1">
    <property type="entry name" value="BLL2549 PROTEIN"/>
    <property type="match status" value="1"/>
</dbReference>
<name>A0A4Y5Z4A4_9GAMM</name>
<feature type="transmembrane region" description="Helical" evidence="2">
    <location>
        <begin position="625"/>
        <end position="645"/>
    </location>
</feature>
<feature type="transmembrane region" description="Helical" evidence="2">
    <location>
        <begin position="420"/>
        <end position="438"/>
    </location>
</feature>
<feature type="transmembrane region" description="Helical" evidence="2">
    <location>
        <begin position="593"/>
        <end position="613"/>
    </location>
</feature>
<dbReference type="AlphaFoldDB" id="A0A4Y5Z4A4"/>
<dbReference type="Pfam" id="PF10101">
    <property type="entry name" value="DUF2339"/>
    <property type="match status" value="1"/>
</dbReference>
<proteinExistence type="predicted"/>
<feature type="transmembrane region" description="Helical" evidence="2">
    <location>
        <begin position="563"/>
        <end position="581"/>
    </location>
</feature>
<feature type="transmembrane region" description="Helical" evidence="2">
    <location>
        <begin position="6"/>
        <end position="33"/>
    </location>
</feature>
<feature type="transmembrane region" description="Helical" evidence="2">
    <location>
        <begin position="784"/>
        <end position="804"/>
    </location>
</feature>
<feature type="transmembrane region" description="Helical" evidence="2">
    <location>
        <begin position="657"/>
        <end position="677"/>
    </location>
</feature>
<organism evidence="3 4">
    <name type="scientific">Luteibacter pinisoli</name>
    <dbReference type="NCBI Taxonomy" id="2589080"/>
    <lineage>
        <taxon>Bacteria</taxon>
        <taxon>Pseudomonadati</taxon>
        <taxon>Pseudomonadota</taxon>
        <taxon>Gammaproteobacteria</taxon>
        <taxon>Lysobacterales</taxon>
        <taxon>Rhodanobacteraceae</taxon>
        <taxon>Luteibacter</taxon>
    </lineage>
</organism>
<feature type="transmembrane region" description="Helical" evidence="2">
    <location>
        <begin position="848"/>
        <end position="867"/>
    </location>
</feature>
<keyword evidence="2" id="KW-0472">Membrane</keyword>